<dbReference type="EMBL" id="CP042185">
    <property type="protein sequence ID" value="QDS67551.1"/>
    <property type="molecule type" value="Genomic_DNA"/>
</dbReference>
<dbReference type="InterPro" id="IPR016169">
    <property type="entry name" value="FAD-bd_PCMH_sub2"/>
</dbReference>
<evidence type="ECO:0000313" key="10">
    <source>
        <dbReference type="EMBL" id="QDS67551.1"/>
    </source>
</evidence>
<feature type="domain" description="FAD-binding PCMH-type" evidence="9">
    <location>
        <begin position="1"/>
        <end position="167"/>
    </location>
</feature>
<dbReference type="InterPro" id="IPR040165">
    <property type="entry name" value="Diminuto-like"/>
</dbReference>
<proteinExistence type="predicted"/>
<keyword evidence="5" id="KW-0274">FAD</keyword>
<evidence type="ECO:0000256" key="5">
    <source>
        <dbReference type="ARBA" id="ARBA00022827"/>
    </source>
</evidence>
<dbReference type="GO" id="GO:0071949">
    <property type="term" value="F:FAD binding"/>
    <property type="evidence" value="ECO:0007669"/>
    <property type="project" value="InterPro"/>
</dbReference>
<evidence type="ECO:0000313" key="11">
    <source>
        <dbReference type="Proteomes" id="UP000316270"/>
    </source>
</evidence>
<evidence type="ECO:0000256" key="1">
    <source>
        <dbReference type="ARBA" id="ARBA00004167"/>
    </source>
</evidence>
<evidence type="ECO:0000256" key="8">
    <source>
        <dbReference type="ARBA" id="ARBA00023136"/>
    </source>
</evidence>
<keyword evidence="3" id="KW-0285">Flavoprotein</keyword>
<keyword evidence="7" id="KW-0560">Oxidoreductase</keyword>
<dbReference type="GO" id="GO:0008202">
    <property type="term" value="P:steroid metabolic process"/>
    <property type="evidence" value="ECO:0007669"/>
    <property type="project" value="TreeGrafter"/>
</dbReference>
<evidence type="ECO:0000256" key="6">
    <source>
        <dbReference type="ARBA" id="ARBA00022989"/>
    </source>
</evidence>
<evidence type="ECO:0000256" key="4">
    <source>
        <dbReference type="ARBA" id="ARBA00022692"/>
    </source>
</evidence>
<evidence type="ECO:0000256" key="7">
    <source>
        <dbReference type="ARBA" id="ARBA00023002"/>
    </source>
</evidence>
<dbReference type="InterPro" id="IPR036318">
    <property type="entry name" value="FAD-bd_PCMH-like_sf"/>
</dbReference>
<dbReference type="InterPro" id="IPR016164">
    <property type="entry name" value="FAD-linked_Oxase-like_C"/>
</dbReference>
<keyword evidence="8" id="KW-0472">Membrane</keyword>
<evidence type="ECO:0000259" key="9">
    <source>
        <dbReference type="PROSITE" id="PS51387"/>
    </source>
</evidence>
<dbReference type="EC" id="1.3.1.72" evidence="2"/>
<dbReference type="Gene3D" id="3.30.465.10">
    <property type="match status" value="1"/>
</dbReference>
<evidence type="ECO:0000256" key="3">
    <source>
        <dbReference type="ARBA" id="ARBA00022630"/>
    </source>
</evidence>
<dbReference type="SUPFAM" id="SSF55103">
    <property type="entry name" value="FAD-linked oxidases, C-terminal domain"/>
    <property type="match status" value="1"/>
</dbReference>
<dbReference type="PROSITE" id="PS51387">
    <property type="entry name" value="FAD_PCMH"/>
    <property type="match status" value="1"/>
</dbReference>
<keyword evidence="6" id="KW-1133">Transmembrane helix</keyword>
<dbReference type="PANTHER" id="PTHR10801">
    <property type="entry name" value="24-DEHYDROCHOLESTEROL REDUCTASE"/>
    <property type="match status" value="1"/>
</dbReference>
<protein>
    <recommendedName>
        <fullName evidence="2">Delta(24)-sterol reductase</fullName>
        <ecNumber evidence="2">1.3.1.72</ecNumber>
    </recommendedName>
</protein>
<dbReference type="Proteomes" id="UP000316270">
    <property type="component" value="Chromosome 1"/>
</dbReference>
<dbReference type="GO" id="GO:0000246">
    <property type="term" value="F:Delta24(24-1) sterol reductase activity"/>
    <property type="evidence" value="ECO:0007669"/>
    <property type="project" value="TreeGrafter"/>
</dbReference>
<dbReference type="PANTHER" id="PTHR10801:SF0">
    <property type="entry name" value="DELTA(24)-STEROL REDUCTASE"/>
    <property type="match status" value="1"/>
</dbReference>
<dbReference type="InterPro" id="IPR006094">
    <property type="entry name" value="Oxid_FAD_bind_N"/>
</dbReference>
<dbReference type="AlphaFoldDB" id="A0A517KW09"/>
<dbReference type="Pfam" id="PF01565">
    <property type="entry name" value="FAD_binding_4"/>
    <property type="match status" value="1"/>
</dbReference>
<dbReference type="SUPFAM" id="SSF56176">
    <property type="entry name" value="FAD-binding/transporter-associated domain-like"/>
    <property type="match status" value="1"/>
</dbReference>
<dbReference type="InterPro" id="IPR016166">
    <property type="entry name" value="FAD-bd_PCMH"/>
</dbReference>
<dbReference type="GO" id="GO:0016020">
    <property type="term" value="C:membrane"/>
    <property type="evidence" value="ECO:0007669"/>
    <property type="project" value="UniProtKB-SubCell"/>
</dbReference>
<keyword evidence="4" id="KW-0812">Transmembrane</keyword>
<organism evidence="10 11">
    <name type="scientific">Venturia effusa</name>
    <dbReference type="NCBI Taxonomy" id="50376"/>
    <lineage>
        <taxon>Eukaryota</taxon>
        <taxon>Fungi</taxon>
        <taxon>Dikarya</taxon>
        <taxon>Ascomycota</taxon>
        <taxon>Pezizomycotina</taxon>
        <taxon>Dothideomycetes</taxon>
        <taxon>Pleosporomycetidae</taxon>
        <taxon>Venturiales</taxon>
        <taxon>Venturiaceae</taxon>
        <taxon>Venturia</taxon>
    </lineage>
</organism>
<gene>
    <name evidence="10" type="ORF">FKW77_003023</name>
</gene>
<dbReference type="STRING" id="50376.A0A517KW09"/>
<reference evidence="10 11" key="1">
    <citation type="submission" date="2019-07" db="EMBL/GenBank/DDBJ databases">
        <title>Finished genome of Venturia effusa.</title>
        <authorList>
            <person name="Young C.A."/>
            <person name="Cox M.P."/>
            <person name="Ganley A.R.D."/>
            <person name="David W.J."/>
        </authorList>
    </citation>
    <scope>NUCLEOTIDE SEQUENCE [LARGE SCALE GENOMIC DNA]</scope>
    <source>
        <strain evidence="11">albino</strain>
    </source>
</reference>
<dbReference type="GO" id="GO:0005737">
    <property type="term" value="C:cytoplasm"/>
    <property type="evidence" value="ECO:0007669"/>
    <property type="project" value="TreeGrafter"/>
</dbReference>
<comment type="subcellular location">
    <subcellularLocation>
        <location evidence="1">Membrane</location>
        <topology evidence="1">Single-pass membrane protein</topology>
    </subcellularLocation>
</comment>
<accession>A0A517KW09</accession>
<name>A0A517KW09_9PEZI</name>
<evidence type="ECO:0000256" key="2">
    <source>
        <dbReference type="ARBA" id="ARBA00012405"/>
    </source>
</evidence>
<keyword evidence="11" id="KW-1185">Reference proteome</keyword>
<dbReference type="GO" id="GO:0050614">
    <property type="term" value="F:Delta24-sterol reductase activity"/>
    <property type="evidence" value="ECO:0007669"/>
    <property type="project" value="UniProtKB-EC"/>
</dbReference>
<sequence length="513" mass="58375">MDQHDKAVAVIAGSVRAFHQQGKKFRIYHGSTNSTRRLKRKRSEVVDTSGLTNVIKVDTERRIVIVEPNVPLDKLVEATMAHNMIPPVVPEFPGITVGGAAVGTAGESSSFKYGFVDATIDRFQIVLANGDIVFASKEENSELFGGIPSSFGTLGVITLIEMRLIPAKKYVALTYHPVESFSEVVTKTVELSKDKNIDFLDNIIFSRTKTALMTGVFTDNPDNRPIQRFSRARDQWFYIHAKRSLVSKGEPKTDIIPLADYLFRYDRGGFWTGRLAFKYFIIAPFDRFSRFCLDWFMHTRVMYQALHESGMSNSYVIQDLALPIHGAEEFLNWVDQELKIYPLWLCPLIQRPTGVMSPRVPVPAQIEGESDSSISDNNKPEIMLNIGVWGAGPRDREKFITINRKLERKVTDLGGIKWLYAQTYYTEDEFWEIYDRKAYGAIRTKYGASTMPTVYDKVKVDLEAERQARAQATKTQKVKNRLKEVWPVRGVYAVAKVVVAREYLLEKDKKKKA</sequence>
<dbReference type="OrthoDB" id="415825at2759"/>